<dbReference type="PANTHER" id="PTHR42756">
    <property type="entry name" value="TRANSCRIPTIONAL REGULATOR, MARR"/>
    <property type="match status" value="1"/>
</dbReference>
<dbReference type="EMBL" id="AZFN01000010">
    <property type="protein sequence ID" value="KRM02526.1"/>
    <property type="molecule type" value="Genomic_DNA"/>
</dbReference>
<gene>
    <name evidence="5" type="ORF">FC60_GL000186</name>
</gene>
<keyword evidence="1" id="KW-0805">Transcription regulation</keyword>
<evidence type="ECO:0000259" key="4">
    <source>
        <dbReference type="PROSITE" id="PS50995"/>
    </source>
</evidence>
<evidence type="ECO:0000256" key="3">
    <source>
        <dbReference type="ARBA" id="ARBA00023163"/>
    </source>
</evidence>
<reference evidence="5 6" key="1">
    <citation type="journal article" date="2015" name="Genome Announc.">
        <title>Expanding the biotechnology potential of lactobacilli through comparative genomics of 213 strains and associated genera.</title>
        <authorList>
            <person name="Sun Z."/>
            <person name="Harris H.M."/>
            <person name="McCann A."/>
            <person name="Guo C."/>
            <person name="Argimon S."/>
            <person name="Zhang W."/>
            <person name="Yang X."/>
            <person name="Jeffery I.B."/>
            <person name="Cooney J.C."/>
            <person name="Kagawa T.F."/>
            <person name="Liu W."/>
            <person name="Song Y."/>
            <person name="Salvetti E."/>
            <person name="Wrobel A."/>
            <person name="Rasinkangas P."/>
            <person name="Parkhill J."/>
            <person name="Rea M.C."/>
            <person name="O'Sullivan O."/>
            <person name="Ritari J."/>
            <person name="Douillard F.P."/>
            <person name="Paul Ross R."/>
            <person name="Yang R."/>
            <person name="Briner A.E."/>
            <person name="Felis G.E."/>
            <person name="de Vos W.M."/>
            <person name="Barrangou R."/>
            <person name="Klaenhammer T.R."/>
            <person name="Caufield P.W."/>
            <person name="Cui Y."/>
            <person name="Zhang H."/>
            <person name="O'Toole P.W."/>
        </authorList>
    </citation>
    <scope>NUCLEOTIDE SEQUENCE [LARGE SCALE GENOMIC DNA]</scope>
    <source>
        <strain evidence="5 6">DSM 16045</strain>
    </source>
</reference>
<dbReference type="PRINTS" id="PR00598">
    <property type="entry name" value="HTHMARR"/>
</dbReference>
<evidence type="ECO:0000256" key="2">
    <source>
        <dbReference type="ARBA" id="ARBA00023125"/>
    </source>
</evidence>
<dbReference type="PROSITE" id="PS50995">
    <property type="entry name" value="HTH_MARR_2"/>
    <property type="match status" value="1"/>
</dbReference>
<sequence length="143" mass="16547">MKLEVNSQILRMIGKISRIINTESNHDFKQFGLKNGQNSYLVRVCEHPGIHANELTAMMNVDKSTTSKAVQKLVQMGYLIKEIDQSNRRAVRLYPTERGKTVFPELIRNENRQIADGFKNFSQEEIKGLEELVKKMSDNYERS</sequence>
<evidence type="ECO:0000256" key="1">
    <source>
        <dbReference type="ARBA" id="ARBA00023015"/>
    </source>
</evidence>
<dbReference type="InterPro" id="IPR000835">
    <property type="entry name" value="HTH_MarR-typ"/>
</dbReference>
<comment type="caution">
    <text evidence="5">The sequence shown here is derived from an EMBL/GenBank/DDBJ whole genome shotgun (WGS) entry which is preliminary data.</text>
</comment>
<name>A0A0R1VAN0_9LACO</name>
<keyword evidence="2" id="KW-0238">DNA-binding</keyword>
<dbReference type="AlphaFoldDB" id="A0A0R1VAN0"/>
<dbReference type="InterPro" id="IPR036388">
    <property type="entry name" value="WH-like_DNA-bd_sf"/>
</dbReference>
<proteinExistence type="predicted"/>
<protein>
    <recommendedName>
        <fullName evidence="4">HTH marR-type domain-containing protein</fullName>
    </recommendedName>
</protein>
<dbReference type="Pfam" id="PF01047">
    <property type="entry name" value="MarR"/>
    <property type="match status" value="1"/>
</dbReference>
<evidence type="ECO:0000313" key="5">
    <source>
        <dbReference type="EMBL" id="KRM02526.1"/>
    </source>
</evidence>
<dbReference type="PANTHER" id="PTHR42756:SF2">
    <property type="entry name" value="MARR FAMILY REGULATORY PROTEIN"/>
    <property type="match status" value="1"/>
</dbReference>
<keyword evidence="6" id="KW-1185">Reference proteome</keyword>
<dbReference type="Proteomes" id="UP000051739">
    <property type="component" value="Unassembled WGS sequence"/>
</dbReference>
<dbReference type="PATRIC" id="fig|1423749.3.peg.186"/>
<evidence type="ECO:0000313" key="6">
    <source>
        <dbReference type="Proteomes" id="UP000051739"/>
    </source>
</evidence>
<keyword evidence="3" id="KW-0804">Transcription</keyword>
<feature type="domain" description="HTH marR-type" evidence="4">
    <location>
        <begin position="6"/>
        <end position="138"/>
    </location>
</feature>
<dbReference type="Gene3D" id="1.10.10.10">
    <property type="entry name" value="Winged helix-like DNA-binding domain superfamily/Winged helix DNA-binding domain"/>
    <property type="match status" value="1"/>
</dbReference>
<dbReference type="SUPFAM" id="SSF46785">
    <property type="entry name" value="Winged helix' DNA-binding domain"/>
    <property type="match status" value="1"/>
</dbReference>
<dbReference type="GO" id="GO:0003677">
    <property type="term" value="F:DNA binding"/>
    <property type="evidence" value="ECO:0007669"/>
    <property type="project" value="UniProtKB-KW"/>
</dbReference>
<accession>A0A0R1VAN0</accession>
<dbReference type="SMART" id="SM00347">
    <property type="entry name" value="HTH_MARR"/>
    <property type="match status" value="1"/>
</dbReference>
<organism evidence="5 6">
    <name type="scientific">Limosilactobacillus gastricus DSM 16045</name>
    <dbReference type="NCBI Taxonomy" id="1423749"/>
    <lineage>
        <taxon>Bacteria</taxon>
        <taxon>Bacillati</taxon>
        <taxon>Bacillota</taxon>
        <taxon>Bacilli</taxon>
        <taxon>Lactobacillales</taxon>
        <taxon>Lactobacillaceae</taxon>
        <taxon>Limosilactobacillus</taxon>
    </lineage>
</organism>
<dbReference type="GO" id="GO:0003700">
    <property type="term" value="F:DNA-binding transcription factor activity"/>
    <property type="evidence" value="ECO:0007669"/>
    <property type="project" value="InterPro"/>
</dbReference>
<dbReference type="InterPro" id="IPR036390">
    <property type="entry name" value="WH_DNA-bd_sf"/>
</dbReference>